<sequence>MSQQPRFTVSLLTCILGASVVSSYPSLIMRQEAASDDINAFIAPSEIEDSIRGPCPGLNILANHGYIPRNGRAISSAAAIEAQMTAFNFDQASAASPIAGALSVSTTGYSDTFNLDDLARPGADRDGDLSRADRYFGDNISFNQTIWSSVMQHWPDETVTFAQASEARAARLRDAAAENPEFTQPEAAVNGSFTQLAGVLCAFGGSAVDGQARRDWINASFVEERLPYELGWARSAEVFTAADFAGVIAGLRAVTPA</sequence>
<keyword evidence="8" id="KW-0732">Signal</keyword>
<keyword evidence="3" id="KW-0349">Heme</keyword>
<dbReference type="Pfam" id="PF01328">
    <property type="entry name" value="Peroxidase_2"/>
    <property type="match status" value="1"/>
</dbReference>
<dbReference type="PROSITE" id="PS51405">
    <property type="entry name" value="HEME_HALOPEROXIDASE"/>
    <property type="match status" value="1"/>
</dbReference>
<reference evidence="10 11" key="1">
    <citation type="submission" date="2024-02" db="EMBL/GenBank/DDBJ databases">
        <title>De novo assembly and annotation of 12 fungi associated with fruit tree decline syndrome in Ontario, Canada.</title>
        <authorList>
            <person name="Sulman M."/>
            <person name="Ellouze W."/>
            <person name="Ilyukhin E."/>
        </authorList>
    </citation>
    <scope>NUCLEOTIDE SEQUENCE [LARGE SCALE GENOMIC DNA]</scope>
    <source>
        <strain evidence="10 11">M169</strain>
    </source>
</reference>
<evidence type="ECO:0000256" key="7">
    <source>
        <dbReference type="ARBA" id="ARBA00025795"/>
    </source>
</evidence>
<feature type="chain" id="PRO_5045830330" description="Heme haloperoxidase family profile domain-containing protein" evidence="8">
    <location>
        <begin position="24"/>
        <end position="257"/>
    </location>
</feature>
<dbReference type="EMBL" id="JAKNSF020000006">
    <property type="protein sequence ID" value="KAK7738231.1"/>
    <property type="molecule type" value="Genomic_DNA"/>
</dbReference>
<feature type="domain" description="Heme haloperoxidase family profile" evidence="9">
    <location>
        <begin position="37"/>
        <end position="246"/>
    </location>
</feature>
<keyword evidence="5" id="KW-0560">Oxidoreductase</keyword>
<dbReference type="PANTHER" id="PTHR33577:SF9">
    <property type="entry name" value="PEROXIDASE STCC"/>
    <property type="match status" value="1"/>
</dbReference>
<dbReference type="PANTHER" id="PTHR33577">
    <property type="entry name" value="STERIGMATOCYSTIN BIOSYNTHESIS PEROXIDASE STCC-RELATED"/>
    <property type="match status" value="1"/>
</dbReference>
<dbReference type="Proteomes" id="UP001430848">
    <property type="component" value="Unassembled WGS sequence"/>
</dbReference>
<evidence type="ECO:0000313" key="11">
    <source>
        <dbReference type="Proteomes" id="UP001430848"/>
    </source>
</evidence>
<dbReference type="InterPro" id="IPR000028">
    <property type="entry name" value="Chloroperoxidase"/>
</dbReference>
<organism evidence="10 11">
    <name type="scientific">Diaporthe eres</name>
    <name type="common">Phomopsis oblonga</name>
    <dbReference type="NCBI Taxonomy" id="83184"/>
    <lineage>
        <taxon>Eukaryota</taxon>
        <taxon>Fungi</taxon>
        <taxon>Dikarya</taxon>
        <taxon>Ascomycota</taxon>
        <taxon>Pezizomycotina</taxon>
        <taxon>Sordariomycetes</taxon>
        <taxon>Sordariomycetidae</taxon>
        <taxon>Diaporthales</taxon>
        <taxon>Diaporthaceae</taxon>
        <taxon>Diaporthe</taxon>
        <taxon>Diaporthe eres species complex</taxon>
    </lineage>
</organism>
<dbReference type="SUPFAM" id="SSF47571">
    <property type="entry name" value="Cloroperoxidase"/>
    <property type="match status" value="1"/>
</dbReference>
<keyword evidence="11" id="KW-1185">Reference proteome</keyword>
<dbReference type="InterPro" id="IPR036851">
    <property type="entry name" value="Chloroperoxidase-like_sf"/>
</dbReference>
<keyword evidence="6" id="KW-0408">Iron</keyword>
<proteinExistence type="inferred from homology"/>
<evidence type="ECO:0000313" key="10">
    <source>
        <dbReference type="EMBL" id="KAK7738231.1"/>
    </source>
</evidence>
<evidence type="ECO:0000256" key="2">
    <source>
        <dbReference type="ARBA" id="ARBA00022559"/>
    </source>
</evidence>
<dbReference type="Gene3D" id="1.10.489.10">
    <property type="entry name" value="Chloroperoxidase-like"/>
    <property type="match status" value="1"/>
</dbReference>
<comment type="cofactor">
    <cofactor evidence="1">
        <name>heme b</name>
        <dbReference type="ChEBI" id="CHEBI:60344"/>
    </cofactor>
</comment>
<evidence type="ECO:0000259" key="9">
    <source>
        <dbReference type="PROSITE" id="PS51405"/>
    </source>
</evidence>
<comment type="similarity">
    <text evidence="7">Belongs to the chloroperoxidase family.</text>
</comment>
<gene>
    <name evidence="10" type="ORF">SLS63_002565</name>
</gene>
<feature type="signal peptide" evidence="8">
    <location>
        <begin position="1"/>
        <end position="23"/>
    </location>
</feature>
<evidence type="ECO:0000256" key="5">
    <source>
        <dbReference type="ARBA" id="ARBA00023002"/>
    </source>
</evidence>
<name>A0ABR1PK24_DIAER</name>
<evidence type="ECO:0000256" key="1">
    <source>
        <dbReference type="ARBA" id="ARBA00001970"/>
    </source>
</evidence>
<keyword evidence="4" id="KW-0479">Metal-binding</keyword>
<keyword evidence="2" id="KW-0575">Peroxidase</keyword>
<accession>A0ABR1PK24</accession>
<evidence type="ECO:0000256" key="6">
    <source>
        <dbReference type="ARBA" id="ARBA00023004"/>
    </source>
</evidence>
<comment type="caution">
    <text evidence="10">The sequence shown here is derived from an EMBL/GenBank/DDBJ whole genome shotgun (WGS) entry which is preliminary data.</text>
</comment>
<protein>
    <recommendedName>
        <fullName evidence="9">Heme haloperoxidase family profile domain-containing protein</fullName>
    </recommendedName>
</protein>
<evidence type="ECO:0000256" key="4">
    <source>
        <dbReference type="ARBA" id="ARBA00022723"/>
    </source>
</evidence>
<evidence type="ECO:0000256" key="8">
    <source>
        <dbReference type="SAM" id="SignalP"/>
    </source>
</evidence>
<evidence type="ECO:0000256" key="3">
    <source>
        <dbReference type="ARBA" id="ARBA00022617"/>
    </source>
</evidence>